<proteinExistence type="predicted"/>
<gene>
    <name evidence="2" type="ORF">Slati_4505900</name>
</gene>
<comment type="caution">
    <text evidence="2">The sequence shown here is derived from an EMBL/GenBank/DDBJ whole genome shotgun (WGS) entry which is preliminary data.</text>
</comment>
<evidence type="ECO:0000256" key="1">
    <source>
        <dbReference type="SAM" id="MobiDB-lite"/>
    </source>
</evidence>
<reference evidence="2" key="2">
    <citation type="journal article" date="2024" name="Plant">
        <title>Genomic evolution and insights into agronomic trait innovations of Sesamum species.</title>
        <authorList>
            <person name="Miao H."/>
            <person name="Wang L."/>
            <person name="Qu L."/>
            <person name="Liu H."/>
            <person name="Sun Y."/>
            <person name="Le M."/>
            <person name="Wang Q."/>
            <person name="Wei S."/>
            <person name="Zheng Y."/>
            <person name="Lin W."/>
            <person name="Duan Y."/>
            <person name="Cao H."/>
            <person name="Xiong S."/>
            <person name="Wang X."/>
            <person name="Wei L."/>
            <person name="Li C."/>
            <person name="Ma Q."/>
            <person name="Ju M."/>
            <person name="Zhao R."/>
            <person name="Li G."/>
            <person name="Mu C."/>
            <person name="Tian Q."/>
            <person name="Mei H."/>
            <person name="Zhang T."/>
            <person name="Gao T."/>
            <person name="Zhang H."/>
        </authorList>
    </citation>
    <scope>NUCLEOTIDE SEQUENCE</scope>
    <source>
        <strain evidence="2">KEN1</strain>
    </source>
</reference>
<feature type="region of interest" description="Disordered" evidence="1">
    <location>
        <begin position="38"/>
        <end position="95"/>
    </location>
</feature>
<protein>
    <submittedName>
        <fullName evidence="2">Uncharacterized protein</fullName>
    </submittedName>
</protein>
<sequence>MFNKPLQDKALGTGKDLGVVPLPSVRWQKVLLHLLPTPSTTAEPISPLAKRTKASFGSFAQPAPNPSSRSHTPRPSPLQVKKEELGSEEGPSLLK</sequence>
<dbReference type="EMBL" id="JACGWN010000016">
    <property type="protein sequence ID" value="KAL0395397.1"/>
    <property type="molecule type" value="Genomic_DNA"/>
</dbReference>
<evidence type="ECO:0000313" key="2">
    <source>
        <dbReference type="EMBL" id="KAL0395397.1"/>
    </source>
</evidence>
<reference evidence="2" key="1">
    <citation type="submission" date="2020-06" db="EMBL/GenBank/DDBJ databases">
        <authorList>
            <person name="Li T."/>
            <person name="Hu X."/>
            <person name="Zhang T."/>
            <person name="Song X."/>
            <person name="Zhang H."/>
            <person name="Dai N."/>
            <person name="Sheng W."/>
            <person name="Hou X."/>
            <person name="Wei L."/>
        </authorList>
    </citation>
    <scope>NUCLEOTIDE SEQUENCE</scope>
    <source>
        <strain evidence="2">KEN1</strain>
        <tissue evidence="2">Leaf</tissue>
    </source>
</reference>
<dbReference type="AlphaFoldDB" id="A0AAW2ST57"/>
<organism evidence="2">
    <name type="scientific">Sesamum latifolium</name>
    <dbReference type="NCBI Taxonomy" id="2727402"/>
    <lineage>
        <taxon>Eukaryota</taxon>
        <taxon>Viridiplantae</taxon>
        <taxon>Streptophyta</taxon>
        <taxon>Embryophyta</taxon>
        <taxon>Tracheophyta</taxon>
        <taxon>Spermatophyta</taxon>
        <taxon>Magnoliopsida</taxon>
        <taxon>eudicotyledons</taxon>
        <taxon>Gunneridae</taxon>
        <taxon>Pentapetalae</taxon>
        <taxon>asterids</taxon>
        <taxon>lamiids</taxon>
        <taxon>Lamiales</taxon>
        <taxon>Pedaliaceae</taxon>
        <taxon>Sesamum</taxon>
    </lineage>
</organism>
<accession>A0AAW2ST57</accession>
<name>A0AAW2ST57_9LAMI</name>